<dbReference type="InterPro" id="IPR011032">
    <property type="entry name" value="GroES-like_sf"/>
</dbReference>
<dbReference type="InterPro" id="IPR002328">
    <property type="entry name" value="ADH_Zn_CS"/>
</dbReference>
<dbReference type="PANTHER" id="PTHR43161">
    <property type="entry name" value="SORBITOL DEHYDROGENASE"/>
    <property type="match status" value="1"/>
</dbReference>
<keyword evidence="3" id="KW-0479">Metal-binding</keyword>
<dbReference type="GO" id="GO:0034079">
    <property type="term" value="P:butanediol biosynthetic process"/>
    <property type="evidence" value="ECO:0007669"/>
    <property type="project" value="TreeGrafter"/>
</dbReference>
<dbReference type="EMBL" id="CAFBNB010000068">
    <property type="protein sequence ID" value="CAB4926337.1"/>
    <property type="molecule type" value="Genomic_DNA"/>
</dbReference>
<feature type="domain" description="Enoyl reductase (ER)" evidence="6">
    <location>
        <begin position="13"/>
        <end position="347"/>
    </location>
</feature>
<evidence type="ECO:0000256" key="3">
    <source>
        <dbReference type="ARBA" id="ARBA00022723"/>
    </source>
</evidence>
<dbReference type="PROSITE" id="PS00059">
    <property type="entry name" value="ADH_ZINC"/>
    <property type="match status" value="1"/>
</dbReference>
<accession>A0A6J7I767</accession>
<evidence type="ECO:0000256" key="1">
    <source>
        <dbReference type="ARBA" id="ARBA00001947"/>
    </source>
</evidence>
<gene>
    <name evidence="7" type="ORF">UFOPK3720_00497</name>
</gene>
<sequence length="349" mass="36492">MKALTYYGRGDTGRGDFRIEDVPEPTVVPGTVKIDVEWCGICGSDLHEFEADTVSGYSPPVILGHEFAGTVSAVGDGVDHVRVGERVAIEPFMYCQTCEFCITGDYHVCRDLSVVGVHNIGGGFAEQALVPAYTVHAMPDSVPFDIGALVEPITVGWHGMRKGNFGAGQTALVIGAGPIGLTTLLCAQAFDSAFTAVSVRRPGARADAAARLGADAVIDSSSTDVVAAIMEMTKGRGVDVVFETSGAAEAMTTAIGAVRMGGTIVSLAVWLAPAPCDYMQVLLKELTIVGSKGYNKPDFPEAIAAIGDGRIRGAQEIITTRIGLDEAITGGFEVLAEDRSSHVKVLVSP</sequence>
<dbReference type="AlphaFoldDB" id="A0A6J7I767"/>
<name>A0A6J7I767_9ZZZZ</name>
<organism evidence="7">
    <name type="scientific">freshwater metagenome</name>
    <dbReference type="NCBI Taxonomy" id="449393"/>
    <lineage>
        <taxon>unclassified sequences</taxon>
        <taxon>metagenomes</taxon>
        <taxon>ecological metagenomes</taxon>
    </lineage>
</organism>
<dbReference type="Pfam" id="PF00107">
    <property type="entry name" value="ADH_zinc_N"/>
    <property type="match status" value="1"/>
</dbReference>
<evidence type="ECO:0000256" key="4">
    <source>
        <dbReference type="ARBA" id="ARBA00022833"/>
    </source>
</evidence>
<keyword evidence="5" id="KW-0560">Oxidoreductase</keyword>
<evidence type="ECO:0000256" key="2">
    <source>
        <dbReference type="ARBA" id="ARBA00008072"/>
    </source>
</evidence>
<dbReference type="Gene3D" id="3.90.180.10">
    <property type="entry name" value="Medium-chain alcohol dehydrogenases, catalytic domain"/>
    <property type="match status" value="1"/>
</dbReference>
<dbReference type="SUPFAM" id="SSF51735">
    <property type="entry name" value="NAD(P)-binding Rossmann-fold domains"/>
    <property type="match status" value="1"/>
</dbReference>
<dbReference type="GO" id="GO:0000721">
    <property type="term" value="F:(R,R)-butanediol dehydrogenase activity"/>
    <property type="evidence" value="ECO:0007669"/>
    <property type="project" value="TreeGrafter"/>
</dbReference>
<dbReference type="InterPro" id="IPR036291">
    <property type="entry name" value="NAD(P)-bd_dom_sf"/>
</dbReference>
<evidence type="ECO:0000256" key="5">
    <source>
        <dbReference type="ARBA" id="ARBA00023002"/>
    </source>
</evidence>
<keyword evidence="4" id="KW-0862">Zinc</keyword>
<proteinExistence type="inferred from homology"/>
<dbReference type="GO" id="GO:0005737">
    <property type="term" value="C:cytoplasm"/>
    <property type="evidence" value="ECO:0007669"/>
    <property type="project" value="TreeGrafter"/>
</dbReference>
<dbReference type="InterPro" id="IPR013149">
    <property type="entry name" value="ADH-like_C"/>
</dbReference>
<dbReference type="CDD" id="cd08233">
    <property type="entry name" value="butanediol_DH_like"/>
    <property type="match status" value="1"/>
</dbReference>
<dbReference type="GO" id="GO:0008270">
    <property type="term" value="F:zinc ion binding"/>
    <property type="evidence" value="ECO:0007669"/>
    <property type="project" value="InterPro"/>
</dbReference>
<evidence type="ECO:0000313" key="7">
    <source>
        <dbReference type="EMBL" id="CAB4926337.1"/>
    </source>
</evidence>
<protein>
    <submittedName>
        <fullName evidence="7">Unannotated protein</fullName>
    </submittedName>
</protein>
<comment type="similarity">
    <text evidence="2">Belongs to the zinc-containing alcohol dehydrogenase family.</text>
</comment>
<dbReference type="SUPFAM" id="SSF50129">
    <property type="entry name" value="GroES-like"/>
    <property type="match status" value="1"/>
</dbReference>
<dbReference type="Gene3D" id="3.40.50.720">
    <property type="entry name" value="NAD(P)-binding Rossmann-like Domain"/>
    <property type="match status" value="1"/>
</dbReference>
<dbReference type="PANTHER" id="PTHR43161:SF23">
    <property type="entry name" value="(R,R)-BUTANEDIOL DEHYDROGENASE-RELATED"/>
    <property type="match status" value="1"/>
</dbReference>
<reference evidence="7" key="1">
    <citation type="submission" date="2020-05" db="EMBL/GenBank/DDBJ databases">
        <authorList>
            <person name="Chiriac C."/>
            <person name="Salcher M."/>
            <person name="Ghai R."/>
            <person name="Kavagutti S V."/>
        </authorList>
    </citation>
    <scope>NUCLEOTIDE SEQUENCE</scope>
</reference>
<dbReference type="SMART" id="SM00829">
    <property type="entry name" value="PKS_ER"/>
    <property type="match status" value="1"/>
</dbReference>
<evidence type="ECO:0000259" key="6">
    <source>
        <dbReference type="SMART" id="SM00829"/>
    </source>
</evidence>
<dbReference type="Pfam" id="PF08240">
    <property type="entry name" value="ADH_N"/>
    <property type="match status" value="1"/>
</dbReference>
<dbReference type="InterPro" id="IPR013154">
    <property type="entry name" value="ADH-like_N"/>
</dbReference>
<dbReference type="InterPro" id="IPR020843">
    <property type="entry name" value="ER"/>
</dbReference>
<comment type="cofactor">
    <cofactor evidence="1">
        <name>Zn(2+)</name>
        <dbReference type="ChEBI" id="CHEBI:29105"/>
    </cofactor>
</comment>